<feature type="transmembrane region" description="Helical" evidence="7">
    <location>
        <begin position="9"/>
        <end position="27"/>
    </location>
</feature>
<feature type="transmembrane region" description="Helical" evidence="7">
    <location>
        <begin position="230"/>
        <end position="258"/>
    </location>
</feature>
<dbReference type="PANTHER" id="PTHR43163">
    <property type="entry name" value="DIPEPTIDE TRANSPORT SYSTEM PERMEASE PROTEIN DPPB-RELATED"/>
    <property type="match status" value="1"/>
</dbReference>
<accession>A0ABV9GT39</accession>
<dbReference type="PROSITE" id="PS50928">
    <property type="entry name" value="ABC_TM1"/>
    <property type="match status" value="1"/>
</dbReference>
<dbReference type="InterPro" id="IPR045621">
    <property type="entry name" value="BPD_transp_1_N"/>
</dbReference>
<feature type="transmembrane region" description="Helical" evidence="7">
    <location>
        <begin position="100"/>
        <end position="122"/>
    </location>
</feature>
<organism evidence="9 10">
    <name type="scientific">Camelliibacillus cellulosilyticus</name>
    <dbReference type="NCBI Taxonomy" id="2174486"/>
    <lineage>
        <taxon>Bacteria</taxon>
        <taxon>Bacillati</taxon>
        <taxon>Bacillota</taxon>
        <taxon>Bacilli</taxon>
        <taxon>Bacillales</taxon>
        <taxon>Sporolactobacillaceae</taxon>
        <taxon>Camelliibacillus</taxon>
    </lineage>
</organism>
<evidence type="ECO:0000313" key="10">
    <source>
        <dbReference type="Proteomes" id="UP001596022"/>
    </source>
</evidence>
<keyword evidence="3" id="KW-1003">Cell membrane</keyword>
<dbReference type="SUPFAM" id="SSF161098">
    <property type="entry name" value="MetI-like"/>
    <property type="match status" value="1"/>
</dbReference>
<evidence type="ECO:0000256" key="3">
    <source>
        <dbReference type="ARBA" id="ARBA00022475"/>
    </source>
</evidence>
<dbReference type="Proteomes" id="UP001596022">
    <property type="component" value="Unassembled WGS sequence"/>
</dbReference>
<evidence type="ECO:0000256" key="6">
    <source>
        <dbReference type="ARBA" id="ARBA00023136"/>
    </source>
</evidence>
<feature type="transmembrane region" description="Helical" evidence="7">
    <location>
        <begin position="278"/>
        <end position="298"/>
    </location>
</feature>
<dbReference type="EMBL" id="JBHSFW010000016">
    <property type="protein sequence ID" value="MFC4620116.1"/>
    <property type="molecule type" value="Genomic_DNA"/>
</dbReference>
<reference evidence="10" key="1">
    <citation type="journal article" date="2019" name="Int. J. Syst. Evol. Microbiol.">
        <title>The Global Catalogue of Microorganisms (GCM) 10K type strain sequencing project: providing services to taxonomists for standard genome sequencing and annotation.</title>
        <authorList>
            <consortium name="The Broad Institute Genomics Platform"/>
            <consortium name="The Broad Institute Genome Sequencing Center for Infectious Disease"/>
            <person name="Wu L."/>
            <person name="Ma J."/>
        </authorList>
    </citation>
    <scope>NUCLEOTIDE SEQUENCE [LARGE SCALE GENOMIC DNA]</scope>
    <source>
        <strain evidence="10">CGMCC 1.16306</strain>
    </source>
</reference>
<keyword evidence="4 7" id="KW-0812">Transmembrane</keyword>
<feature type="transmembrane region" description="Helical" evidence="7">
    <location>
        <begin position="170"/>
        <end position="191"/>
    </location>
</feature>
<comment type="subcellular location">
    <subcellularLocation>
        <location evidence="1 7">Cell membrane</location>
        <topology evidence="1 7">Multi-pass membrane protein</topology>
    </subcellularLocation>
</comment>
<sequence length="309" mass="33912">MGRYVLKRIGYMIVTLFVVITLTFLTMKLLPGTPYRNAQKLSPEQIAILNHKYGFDLPIPVQFVKYLNNMIHGDLGISFQFDGRSVSTILMEKFPVSADLGFEALVIGLFLGLVIGCIAALRRGTYVDYTAMVIAVLGTSIPAFVLAQLLQYFLGVKWQVFPVAFWQGPIYHVLPVFALMVGPMATIARYMRTEMVETLGSDYIEMARAKGLSRGVVITKHAVRNSLIPIVTILGPLVAGLITGSLVIENIFAIPGIGSSFVESINTNDYPMIMGTNILFAVLFVILVLLTDIAYGIIDPRIRVAGGSK</sequence>
<keyword evidence="5 7" id="KW-1133">Transmembrane helix</keyword>
<evidence type="ECO:0000256" key="1">
    <source>
        <dbReference type="ARBA" id="ARBA00004651"/>
    </source>
</evidence>
<name>A0ABV9GT39_9BACL</name>
<evidence type="ECO:0000256" key="5">
    <source>
        <dbReference type="ARBA" id="ARBA00022989"/>
    </source>
</evidence>
<proteinExistence type="inferred from homology"/>
<gene>
    <name evidence="9" type="ORF">ACFO4N_15490</name>
</gene>
<dbReference type="Gene3D" id="1.10.3720.10">
    <property type="entry name" value="MetI-like"/>
    <property type="match status" value="1"/>
</dbReference>
<comment type="caution">
    <text evidence="9">The sequence shown here is derived from an EMBL/GenBank/DDBJ whole genome shotgun (WGS) entry which is preliminary data.</text>
</comment>
<dbReference type="InterPro" id="IPR035906">
    <property type="entry name" value="MetI-like_sf"/>
</dbReference>
<keyword evidence="6 7" id="KW-0472">Membrane</keyword>
<dbReference type="RefSeq" id="WP_376847216.1">
    <property type="nucleotide sequence ID" value="NZ_JBHSFW010000016.1"/>
</dbReference>
<protein>
    <submittedName>
        <fullName evidence="9">ABC transporter permease</fullName>
    </submittedName>
</protein>
<evidence type="ECO:0000313" key="9">
    <source>
        <dbReference type="EMBL" id="MFC4620116.1"/>
    </source>
</evidence>
<feature type="domain" description="ABC transmembrane type-1" evidence="8">
    <location>
        <begin position="94"/>
        <end position="291"/>
    </location>
</feature>
<dbReference type="InterPro" id="IPR000515">
    <property type="entry name" value="MetI-like"/>
</dbReference>
<evidence type="ECO:0000256" key="7">
    <source>
        <dbReference type="RuleBase" id="RU363032"/>
    </source>
</evidence>
<evidence type="ECO:0000256" key="4">
    <source>
        <dbReference type="ARBA" id="ARBA00022692"/>
    </source>
</evidence>
<evidence type="ECO:0000259" key="8">
    <source>
        <dbReference type="PROSITE" id="PS50928"/>
    </source>
</evidence>
<dbReference type="Pfam" id="PF19300">
    <property type="entry name" value="BPD_transp_1_N"/>
    <property type="match status" value="1"/>
</dbReference>
<keyword evidence="10" id="KW-1185">Reference proteome</keyword>
<evidence type="ECO:0000256" key="2">
    <source>
        <dbReference type="ARBA" id="ARBA00022448"/>
    </source>
</evidence>
<dbReference type="CDD" id="cd06261">
    <property type="entry name" value="TM_PBP2"/>
    <property type="match status" value="1"/>
</dbReference>
<feature type="transmembrane region" description="Helical" evidence="7">
    <location>
        <begin position="129"/>
        <end position="150"/>
    </location>
</feature>
<dbReference type="PANTHER" id="PTHR43163:SF6">
    <property type="entry name" value="DIPEPTIDE TRANSPORT SYSTEM PERMEASE PROTEIN DPPB-RELATED"/>
    <property type="match status" value="1"/>
</dbReference>
<dbReference type="Pfam" id="PF00528">
    <property type="entry name" value="BPD_transp_1"/>
    <property type="match status" value="1"/>
</dbReference>
<comment type="similarity">
    <text evidence="7">Belongs to the binding-protein-dependent transport system permease family.</text>
</comment>
<keyword evidence="2 7" id="KW-0813">Transport</keyword>